<feature type="domain" description="ATP synthase F1 complex delta/epsilon subunit N-terminal" evidence="11">
    <location>
        <begin position="1"/>
        <end position="81"/>
    </location>
</feature>
<comment type="similarity">
    <text evidence="3 10">Belongs to the ATPase epsilon chain family.</text>
</comment>
<evidence type="ECO:0000256" key="10">
    <source>
        <dbReference type="HAMAP-Rule" id="MF_00530"/>
    </source>
</evidence>
<comment type="caution">
    <text evidence="12">The sequence shown here is derived from an EMBL/GenBank/DDBJ whole genome shotgun (WGS) entry which is preliminary data.</text>
</comment>
<evidence type="ECO:0000256" key="5">
    <source>
        <dbReference type="ARBA" id="ARBA00022781"/>
    </source>
</evidence>
<dbReference type="InterPro" id="IPR036771">
    <property type="entry name" value="ATPsynth_dsu/esu_N"/>
</dbReference>
<name>A0A8B2NRL1_9HYPH</name>
<dbReference type="GO" id="GO:0046933">
    <property type="term" value="F:proton-transporting ATP synthase activity, rotational mechanism"/>
    <property type="evidence" value="ECO:0007669"/>
    <property type="project" value="UniProtKB-UniRule"/>
</dbReference>
<evidence type="ECO:0000256" key="3">
    <source>
        <dbReference type="ARBA" id="ARBA00005712"/>
    </source>
</evidence>
<evidence type="ECO:0000256" key="6">
    <source>
        <dbReference type="ARBA" id="ARBA00023065"/>
    </source>
</evidence>
<dbReference type="GO" id="GO:0005886">
    <property type="term" value="C:plasma membrane"/>
    <property type="evidence" value="ECO:0007669"/>
    <property type="project" value="UniProtKB-SubCell"/>
</dbReference>
<dbReference type="RefSeq" id="WP_111348438.1">
    <property type="nucleotide sequence ID" value="NZ_QHHQ01000004.1"/>
</dbReference>
<dbReference type="Pfam" id="PF02823">
    <property type="entry name" value="ATP-synt_DE_N"/>
    <property type="match status" value="1"/>
</dbReference>
<evidence type="ECO:0000313" key="13">
    <source>
        <dbReference type="Proteomes" id="UP000249590"/>
    </source>
</evidence>
<evidence type="ECO:0000256" key="2">
    <source>
        <dbReference type="ARBA" id="ARBA00004184"/>
    </source>
</evidence>
<keyword evidence="5 10" id="KW-0375">Hydrogen ion transport</keyword>
<evidence type="ECO:0000256" key="9">
    <source>
        <dbReference type="ARBA" id="ARBA00023310"/>
    </source>
</evidence>
<dbReference type="PANTHER" id="PTHR13822:SF10">
    <property type="entry name" value="ATP SYNTHASE EPSILON CHAIN, CHLOROPLASTIC"/>
    <property type="match status" value="1"/>
</dbReference>
<dbReference type="OrthoDB" id="272739at2"/>
<dbReference type="GO" id="GO:0005524">
    <property type="term" value="F:ATP binding"/>
    <property type="evidence" value="ECO:0007669"/>
    <property type="project" value="UniProtKB-UniRule"/>
</dbReference>
<dbReference type="InterPro" id="IPR020546">
    <property type="entry name" value="ATP_synth_F1_dsu/esu_N"/>
</dbReference>
<dbReference type="Gene3D" id="2.60.15.10">
    <property type="entry name" value="F0F1 ATP synthase delta/epsilon subunit, N-terminal"/>
    <property type="match status" value="1"/>
</dbReference>
<evidence type="ECO:0000256" key="4">
    <source>
        <dbReference type="ARBA" id="ARBA00022448"/>
    </source>
</evidence>
<reference evidence="12 13" key="1">
    <citation type="submission" date="2018-05" db="EMBL/GenBank/DDBJ databases">
        <title>Acuticoccus sediminis sp. nov., isolated from deep-sea sediment of Indian Ocean.</title>
        <authorList>
            <person name="Liu X."/>
            <person name="Lai Q."/>
            <person name="Du Y."/>
            <person name="Sun F."/>
            <person name="Zhang X."/>
            <person name="Wang S."/>
            <person name="Shao Z."/>
        </authorList>
    </citation>
    <scope>NUCLEOTIDE SEQUENCE [LARGE SCALE GENOMIC DNA]</scope>
    <source>
        <strain evidence="12 13">PTG4-2</strain>
    </source>
</reference>
<evidence type="ECO:0000256" key="1">
    <source>
        <dbReference type="ARBA" id="ARBA00003543"/>
    </source>
</evidence>
<organism evidence="12 13">
    <name type="scientific">Acuticoccus sediminis</name>
    <dbReference type="NCBI Taxonomy" id="2184697"/>
    <lineage>
        <taxon>Bacteria</taxon>
        <taxon>Pseudomonadati</taxon>
        <taxon>Pseudomonadota</taxon>
        <taxon>Alphaproteobacteria</taxon>
        <taxon>Hyphomicrobiales</taxon>
        <taxon>Amorphaceae</taxon>
        <taxon>Acuticoccus</taxon>
    </lineage>
</organism>
<proteinExistence type="inferred from homology"/>
<keyword evidence="8 10" id="KW-0139">CF(1)</keyword>
<evidence type="ECO:0000256" key="8">
    <source>
        <dbReference type="ARBA" id="ARBA00023196"/>
    </source>
</evidence>
<protein>
    <recommendedName>
        <fullName evidence="10">ATP synthase epsilon chain</fullName>
    </recommendedName>
    <alternativeName>
        <fullName evidence="10">ATP synthase F1 sector epsilon subunit</fullName>
    </alternativeName>
    <alternativeName>
        <fullName evidence="10">F-ATPase epsilon subunit</fullName>
    </alternativeName>
</protein>
<comment type="subcellular location">
    <subcellularLocation>
        <location evidence="10">Cell membrane</location>
        <topology evidence="10">Peripheral membrane protein</topology>
    </subcellularLocation>
    <subcellularLocation>
        <location evidence="2">Endomembrane system</location>
        <topology evidence="2">Peripheral membrane protein</topology>
    </subcellularLocation>
</comment>
<keyword evidence="13" id="KW-1185">Reference proteome</keyword>
<keyword evidence="10" id="KW-1003">Cell membrane</keyword>
<dbReference type="NCBIfam" id="NF009981">
    <property type="entry name" value="PRK13447.1"/>
    <property type="match status" value="1"/>
</dbReference>
<dbReference type="InterPro" id="IPR001469">
    <property type="entry name" value="ATP_synth_F1_dsu/esu"/>
</dbReference>
<dbReference type="EMBL" id="QHHQ01000004">
    <property type="protein sequence ID" value="RAH99982.1"/>
    <property type="molecule type" value="Genomic_DNA"/>
</dbReference>
<sequence>MRLLITTPTQIVVDTEAVSVRAEDETGSFGILHGHADFLTALTVGVVTWRGTDGARHHCAVQRGVFSVTGGTDVAVATREAVVADDLGHLEREVLATFAQRLDEERTARTDSLKLQMKAIRQIVANLSARPGDVLGHDVTGRGVAGGPG</sequence>
<evidence type="ECO:0000256" key="7">
    <source>
        <dbReference type="ARBA" id="ARBA00023136"/>
    </source>
</evidence>
<keyword evidence="6 10" id="KW-0406">Ion transport</keyword>
<keyword evidence="9 10" id="KW-0066">ATP synthesis</keyword>
<dbReference type="SUPFAM" id="SSF51344">
    <property type="entry name" value="Epsilon subunit of F1F0-ATP synthase N-terminal domain"/>
    <property type="match status" value="1"/>
</dbReference>
<keyword evidence="7 10" id="KW-0472">Membrane</keyword>
<dbReference type="CDD" id="cd12152">
    <property type="entry name" value="F1-ATPase_delta"/>
    <property type="match status" value="1"/>
</dbReference>
<comment type="function">
    <text evidence="1 10">Produces ATP from ADP in the presence of a proton gradient across the membrane.</text>
</comment>
<dbReference type="Proteomes" id="UP000249590">
    <property type="component" value="Unassembled WGS sequence"/>
</dbReference>
<dbReference type="GO" id="GO:0012505">
    <property type="term" value="C:endomembrane system"/>
    <property type="evidence" value="ECO:0007669"/>
    <property type="project" value="UniProtKB-SubCell"/>
</dbReference>
<keyword evidence="4 10" id="KW-0813">Transport</keyword>
<dbReference type="AlphaFoldDB" id="A0A8B2NRL1"/>
<evidence type="ECO:0000259" key="11">
    <source>
        <dbReference type="Pfam" id="PF02823"/>
    </source>
</evidence>
<dbReference type="GO" id="GO:0045259">
    <property type="term" value="C:proton-transporting ATP synthase complex"/>
    <property type="evidence" value="ECO:0007669"/>
    <property type="project" value="UniProtKB-KW"/>
</dbReference>
<dbReference type="NCBIfam" id="TIGR03166">
    <property type="entry name" value="alt_F1F0_F1_eps"/>
    <property type="match status" value="1"/>
</dbReference>
<gene>
    <name evidence="10" type="primary">atpC</name>
    <name evidence="12" type="ORF">DLJ53_19815</name>
</gene>
<dbReference type="HAMAP" id="MF_00530">
    <property type="entry name" value="ATP_synth_epsil_bac"/>
    <property type="match status" value="1"/>
</dbReference>
<dbReference type="InterPro" id="IPR024037">
    <property type="entry name" value="Alt_ATP_synth_F1_esu"/>
</dbReference>
<evidence type="ECO:0000313" key="12">
    <source>
        <dbReference type="EMBL" id="RAH99982.1"/>
    </source>
</evidence>
<comment type="subunit">
    <text evidence="10">F-type ATPases have 2 components, CF(1) - the catalytic core - and CF(0) - the membrane proton channel. CF(1) has five subunits: alpha(3), beta(3), gamma(1), delta(1), epsilon(1). CF(0) has three main subunits: a, b and c.</text>
</comment>
<dbReference type="PANTHER" id="PTHR13822">
    <property type="entry name" value="ATP SYNTHASE DELTA/EPSILON CHAIN"/>
    <property type="match status" value="1"/>
</dbReference>
<accession>A0A8B2NRL1</accession>